<reference evidence="1" key="1">
    <citation type="journal article" date="2014" name="Front. Microbiol.">
        <title>High frequency of phylogenetically diverse reductive dehalogenase-homologous genes in deep subseafloor sedimentary metagenomes.</title>
        <authorList>
            <person name="Kawai M."/>
            <person name="Futagami T."/>
            <person name="Toyoda A."/>
            <person name="Takaki Y."/>
            <person name="Nishi S."/>
            <person name="Hori S."/>
            <person name="Arai W."/>
            <person name="Tsubouchi T."/>
            <person name="Morono Y."/>
            <person name="Uchiyama I."/>
            <person name="Ito T."/>
            <person name="Fujiyama A."/>
            <person name="Inagaki F."/>
            <person name="Takami H."/>
        </authorList>
    </citation>
    <scope>NUCLEOTIDE SEQUENCE</scope>
    <source>
        <strain evidence="1">Expedition CK06-06</strain>
    </source>
</reference>
<protein>
    <submittedName>
        <fullName evidence="1">Uncharacterized protein</fullName>
    </submittedName>
</protein>
<organism evidence="1">
    <name type="scientific">marine sediment metagenome</name>
    <dbReference type="NCBI Taxonomy" id="412755"/>
    <lineage>
        <taxon>unclassified sequences</taxon>
        <taxon>metagenomes</taxon>
        <taxon>ecological metagenomes</taxon>
    </lineage>
</organism>
<evidence type="ECO:0000313" key="1">
    <source>
        <dbReference type="EMBL" id="GAF90971.1"/>
    </source>
</evidence>
<sequence length="213" mass="23476">MDSIENVTLTADETNITLDGFVFRLLPLDLAEHFNSLTWITSAVAALDNFFTITETDALLADINNTIDTKLDITDQRYNDTDINTSDNINALFPDNDLTIDTTIGNESVKVALIIDTYIPDNATADRGYTDVRVDSIDNHTATVDTTIGNESVKVALIIDSYIPDNSTADKAYTDTRVDSIENVTLTADETNITLDGFVFRLLPLDLAEHFNS</sequence>
<accession>X0TUX0</accession>
<dbReference type="AlphaFoldDB" id="X0TUX0"/>
<gene>
    <name evidence="1" type="ORF">S01H1_18987</name>
</gene>
<proteinExistence type="predicted"/>
<feature type="non-terminal residue" evidence="1">
    <location>
        <position position="213"/>
    </location>
</feature>
<comment type="caution">
    <text evidence="1">The sequence shown here is derived from an EMBL/GenBank/DDBJ whole genome shotgun (WGS) entry which is preliminary data.</text>
</comment>
<name>X0TUX0_9ZZZZ</name>
<dbReference type="EMBL" id="BARS01010206">
    <property type="protein sequence ID" value="GAF90971.1"/>
    <property type="molecule type" value="Genomic_DNA"/>
</dbReference>